<evidence type="ECO:0000313" key="11">
    <source>
        <dbReference type="EMBL" id="ABQ28196.1"/>
    </source>
</evidence>
<dbReference type="KEGG" id="gur:Gura_4052"/>
<comment type="pathway">
    <text evidence="3 10">Amino-acid biosynthesis; L-histidine biosynthesis; L-histidine from 5-phospho-alpha-D-ribose 1-diphosphate: step 2/9.</text>
</comment>
<accession>A5G8S8</accession>
<dbReference type="InterPro" id="IPR021130">
    <property type="entry name" value="PRib-ATP_PPHydrolase-like"/>
</dbReference>
<dbReference type="UniPathway" id="UPA00031">
    <property type="reaction ID" value="UER00007"/>
</dbReference>
<sequence>MQNDDILQAVYQVIRERKANPSEQSYTASLMAKGIDKILKKLGEEATELVVAGKGGSRDEIVYETADLFFHTLVLLGYYDIVPDEVYAELRRRFGISGIAEKESREK</sequence>
<keyword evidence="6 10" id="KW-0547">Nucleotide-binding</keyword>
<comment type="similarity">
    <text evidence="10">Belongs to the PRA-PH family.</text>
</comment>
<name>A5G8S8_GEOUR</name>
<organism evidence="11 12">
    <name type="scientific">Geotalea uraniireducens (strain Rf4)</name>
    <name type="common">Geobacter uraniireducens</name>
    <dbReference type="NCBI Taxonomy" id="351605"/>
    <lineage>
        <taxon>Bacteria</taxon>
        <taxon>Pseudomonadati</taxon>
        <taxon>Thermodesulfobacteriota</taxon>
        <taxon>Desulfuromonadia</taxon>
        <taxon>Geobacterales</taxon>
        <taxon>Geobacteraceae</taxon>
        <taxon>Geotalea</taxon>
    </lineage>
</organism>
<evidence type="ECO:0000256" key="3">
    <source>
        <dbReference type="ARBA" id="ARBA00005204"/>
    </source>
</evidence>
<keyword evidence="4 10" id="KW-0963">Cytoplasm</keyword>
<evidence type="ECO:0000256" key="10">
    <source>
        <dbReference type="HAMAP-Rule" id="MF_01020"/>
    </source>
</evidence>
<keyword evidence="12" id="KW-1185">Reference proteome</keyword>
<dbReference type="HAMAP" id="MF_01020">
    <property type="entry name" value="HisE"/>
    <property type="match status" value="1"/>
</dbReference>
<dbReference type="NCBIfam" id="NF001611">
    <property type="entry name" value="PRK00400.1-3"/>
    <property type="match status" value="1"/>
</dbReference>
<evidence type="ECO:0000256" key="2">
    <source>
        <dbReference type="ARBA" id="ARBA00004496"/>
    </source>
</evidence>
<dbReference type="PANTHER" id="PTHR42945">
    <property type="entry name" value="HISTIDINE BIOSYNTHESIS BIFUNCTIONAL PROTEIN"/>
    <property type="match status" value="1"/>
</dbReference>
<dbReference type="Gene3D" id="1.10.287.1080">
    <property type="entry name" value="MazG-like"/>
    <property type="match status" value="1"/>
</dbReference>
<reference evidence="11 12" key="1">
    <citation type="submission" date="2007-05" db="EMBL/GenBank/DDBJ databases">
        <title>Complete sequence of Geobacter uraniireducens Rf4.</title>
        <authorList>
            <consortium name="US DOE Joint Genome Institute"/>
            <person name="Copeland A."/>
            <person name="Lucas S."/>
            <person name="Lapidus A."/>
            <person name="Barry K."/>
            <person name="Detter J.C."/>
            <person name="Glavina del Rio T."/>
            <person name="Hammon N."/>
            <person name="Israni S."/>
            <person name="Dalin E."/>
            <person name="Tice H."/>
            <person name="Pitluck S."/>
            <person name="Chertkov O."/>
            <person name="Brettin T."/>
            <person name="Bruce D."/>
            <person name="Han C."/>
            <person name="Schmutz J."/>
            <person name="Larimer F."/>
            <person name="Land M."/>
            <person name="Hauser L."/>
            <person name="Kyrpides N."/>
            <person name="Mikhailova N."/>
            <person name="Shelobolina E."/>
            <person name="Aklujkar M."/>
            <person name="Lovley D."/>
            <person name="Richardson P."/>
        </authorList>
    </citation>
    <scope>NUCLEOTIDE SEQUENCE [LARGE SCALE GENOMIC DNA]</scope>
    <source>
        <strain evidence="11 12">Rf4</strain>
    </source>
</reference>
<dbReference type="HOGENOM" id="CLU_123337_1_2_7"/>
<evidence type="ECO:0000256" key="6">
    <source>
        <dbReference type="ARBA" id="ARBA00022741"/>
    </source>
</evidence>
<keyword evidence="9 10" id="KW-0368">Histidine biosynthesis</keyword>
<evidence type="ECO:0000256" key="5">
    <source>
        <dbReference type="ARBA" id="ARBA00022605"/>
    </source>
</evidence>
<evidence type="ECO:0000256" key="4">
    <source>
        <dbReference type="ARBA" id="ARBA00022490"/>
    </source>
</evidence>
<dbReference type="AlphaFoldDB" id="A5G8S8"/>
<evidence type="ECO:0000256" key="1">
    <source>
        <dbReference type="ARBA" id="ARBA00001460"/>
    </source>
</evidence>
<comment type="subcellular location">
    <subcellularLocation>
        <location evidence="2 10">Cytoplasm</location>
    </subcellularLocation>
</comment>
<dbReference type="GO" id="GO:0004636">
    <property type="term" value="F:phosphoribosyl-ATP diphosphatase activity"/>
    <property type="evidence" value="ECO:0007669"/>
    <property type="project" value="UniProtKB-UniRule"/>
</dbReference>
<dbReference type="EMBL" id="CP000698">
    <property type="protein sequence ID" value="ABQ28196.1"/>
    <property type="molecule type" value="Genomic_DNA"/>
</dbReference>
<keyword evidence="7 10" id="KW-0378">Hydrolase</keyword>
<protein>
    <recommendedName>
        <fullName evidence="10">Phosphoribosyl-ATP pyrophosphatase</fullName>
        <shortName evidence="10">PRA-PH</shortName>
        <ecNumber evidence="10">3.6.1.31</ecNumber>
    </recommendedName>
</protein>
<dbReference type="EC" id="3.6.1.31" evidence="10"/>
<dbReference type="PANTHER" id="PTHR42945:SF9">
    <property type="entry name" value="HISTIDINE BIOSYNTHESIS BIFUNCTIONAL PROTEIN HISIE"/>
    <property type="match status" value="1"/>
</dbReference>
<dbReference type="NCBIfam" id="TIGR03188">
    <property type="entry name" value="histidine_hisI"/>
    <property type="match status" value="1"/>
</dbReference>
<dbReference type="GO" id="GO:0005737">
    <property type="term" value="C:cytoplasm"/>
    <property type="evidence" value="ECO:0007669"/>
    <property type="project" value="UniProtKB-SubCell"/>
</dbReference>
<dbReference type="InterPro" id="IPR008179">
    <property type="entry name" value="HisE"/>
</dbReference>
<keyword evidence="5 10" id="KW-0028">Amino-acid biosynthesis</keyword>
<dbReference type="SUPFAM" id="SSF101386">
    <property type="entry name" value="all-alpha NTP pyrophosphatases"/>
    <property type="match status" value="1"/>
</dbReference>
<evidence type="ECO:0000256" key="9">
    <source>
        <dbReference type="ARBA" id="ARBA00023102"/>
    </source>
</evidence>
<dbReference type="CDD" id="cd11534">
    <property type="entry name" value="NTP-PPase_HisIE_like"/>
    <property type="match status" value="1"/>
</dbReference>
<dbReference type="Pfam" id="PF01503">
    <property type="entry name" value="PRA-PH"/>
    <property type="match status" value="1"/>
</dbReference>
<keyword evidence="8 10" id="KW-0067">ATP-binding</keyword>
<dbReference type="Proteomes" id="UP000006695">
    <property type="component" value="Chromosome"/>
</dbReference>
<gene>
    <name evidence="10" type="primary">hisE</name>
    <name evidence="11" type="ordered locus">Gura_4052</name>
</gene>
<evidence type="ECO:0000256" key="7">
    <source>
        <dbReference type="ARBA" id="ARBA00022801"/>
    </source>
</evidence>
<dbReference type="STRING" id="351605.Gura_4052"/>
<dbReference type="GO" id="GO:0000105">
    <property type="term" value="P:L-histidine biosynthetic process"/>
    <property type="evidence" value="ECO:0007669"/>
    <property type="project" value="UniProtKB-UniRule"/>
</dbReference>
<evidence type="ECO:0000256" key="8">
    <source>
        <dbReference type="ARBA" id="ARBA00022840"/>
    </source>
</evidence>
<evidence type="ECO:0000313" key="12">
    <source>
        <dbReference type="Proteomes" id="UP000006695"/>
    </source>
</evidence>
<dbReference type="GO" id="GO:0005524">
    <property type="term" value="F:ATP binding"/>
    <property type="evidence" value="ECO:0007669"/>
    <property type="project" value="UniProtKB-KW"/>
</dbReference>
<proteinExistence type="inferred from homology"/>
<comment type="catalytic activity">
    <reaction evidence="1 10">
        <text>1-(5-phospho-beta-D-ribosyl)-ATP + H2O = 1-(5-phospho-beta-D-ribosyl)-5'-AMP + diphosphate + H(+)</text>
        <dbReference type="Rhea" id="RHEA:22828"/>
        <dbReference type="ChEBI" id="CHEBI:15377"/>
        <dbReference type="ChEBI" id="CHEBI:15378"/>
        <dbReference type="ChEBI" id="CHEBI:33019"/>
        <dbReference type="ChEBI" id="CHEBI:59457"/>
        <dbReference type="ChEBI" id="CHEBI:73183"/>
        <dbReference type="EC" id="3.6.1.31"/>
    </reaction>
</comment>